<feature type="transmembrane region" description="Helical" evidence="1">
    <location>
        <begin position="108"/>
        <end position="128"/>
    </location>
</feature>
<keyword evidence="3" id="KW-0378">Hydrolase</keyword>
<feature type="transmembrane region" description="Helical" evidence="1">
    <location>
        <begin position="211"/>
        <end position="233"/>
    </location>
</feature>
<feature type="transmembrane region" description="Helical" evidence="1">
    <location>
        <begin position="240"/>
        <end position="260"/>
    </location>
</feature>
<evidence type="ECO:0000259" key="2">
    <source>
        <dbReference type="Pfam" id="PF02517"/>
    </source>
</evidence>
<feature type="transmembrane region" description="Helical" evidence="1">
    <location>
        <begin position="148"/>
        <end position="173"/>
    </location>
</feature>
<accession>A0A4R8WKK1</accession>
<dbReference type="EMBL" id="SOFP01000066">
    <property type="protein sequence ID" value="TFC12016.1"/>
    <property type="molecule type" value="Genomic_DNA"/>
</dbReference>
<dbReference type="Proteomes" id="UP000298412">
    <property type="component" value="Unassembled WGS sequence"/>
</dbReference>
<keyword evidence="1" id="KW-1133">Transmembrane helix</keyword>
<gene>
    <name evidence="3" type="ORF">E3O19_13770</name>
</gene>
<keyword evidence="3" id="KW-0645">Protease</keyword>
<evidence type="ECO:0000313" key="3">
    <source>
        <dbReference type="EMBL" id="TFC12016.1"/>
    </source>
</evidence>
<dbReference type="GO" id="GO:0006508">
    <property type="term" value="P:proteolysis"/>
    <property type="evidence" value="ECO:0007669"/>
    <property type="project" value="UniProtKB-KW"/>
</dbReference>
<feature type="domain" description="CAAX prenyl protease 2/Lysostaphin resistance protein A-like" evidence="2">
    <location>
        <begin position="148"/>
        <end position="250"/>
    </location>
</feature>
<dbReference type="GO" id="GO:0080120">
    <property type="term" value="P:CAAX-box protein maturation"/>
    <property type="evidence" value="ECO:0007669"/>
    <property type="project" value="UniProtKB-ARBA"/>
</dbReference>
<keyword evidence="3" id="KW-0482">Metalloprotease</keyword>
<sequence>MAVSSNSAEARVLGEPWALRVAAIGVLLAVGLVVLVGVAAERLWIGDSRVALLVSYLAVWVPLGGAVVVVGVGAWRRLGAELGVRPGAGSFAGSFVRGLGLRFQPLDLLWGLAVGLLARVAASLIEIAGYGQMGGSPVLLGTPVYDGWWLFGALLAPVLIAPFVEEVFFRGLLLRGVAGSTDARPVALSLAVVVSAAVFALLHVLDAESATVVVVAGLSTFVFGLAAGSVAAATGRLGGAVIAHVTFNALVVVPAVLGALG</sequence>
<feature type="transmembrane region" description="Helical" evidence="1">
    <location>
        <begin position="52"/>
        <end position="75"/>
    </location>
</feature>
<organism evidence="3 4">
    <name type="scientific">Cryobacterium algoritolerans</name>
    <dbReference type="NCBI Taxonomy" id="1259184"/>
    <lineage>
        <taxon>Bacteria</taxon>
        <taxon>Bacillati</taxon>
        <taxon>Actinomycetota</taxon>
        <taxon>Actinomycetes</taxon>
        <taxon>Micrococcales</taxon>
        <taxon>Microbacteriaceae</taxon>
        <taxon>Cryobacterium</taxon>
    </lineage>
</organism>
<keyword evidence="1" id="KW-0812">Transmembrane</keyword>
<dbReference type="GO" id="GO:0008237">
    <property type="term" value="F:metallopeptidase activity"/>
    <property type="evidence" value="ECO:0007669"/>
    <property type="project" value="UniProtKB-KW"/>
</dbReference>
<dbReference type="Pfam" id="PF02517">
    <property type="entry name" value="Rce1-like"/>
    <property type="match status" value="1"/>
</dbReference>
<dbReference type="InterPro" id="IPR052710">
    <property type="entry name" value="CAAX_protease"/>
</dbReference>
<feature type="transmembrane region" description="Helical" evidence="1">
    <location>
        <begin position="21"/>
        <end position="40"/>
    </location>
</feature>
<proteinExistence type="predicted"/>
<dbReference type="PANTHER" id="PTHR36435:SF1">
    <property type="entry name" value="CAAX AMINO TERMINAL PROTEASE FAMILY PROTEIN"/>
    <property type="match status" value="1"/>
</dbReference>
<name>A0A4R8WKK1_9MICO</name>
<keyword evidence="4" id="KW-1185">Reference proteome</keyword>
<protein>
    <submittedName>
        <fullName evidence="3">CPBP family intramembrane metalloprotease</fullName>
    </submittedName>
</protein>
<dbReference type="PANTHER" id="PTHR36435">
    <property type="entry name" value="SLR1288 PROTEIN"/>
    <property type="match status" value="1"/>
</dbReference>
<dbReference type="GO" id="GO:0004175">
    <property type="term" value="F:endopeptidase activity"/>
    <property type="evidence" value="ECO:0007669"/>
    <property type="project" value="UniProtKB-ARBA"/>
</dbReference>
<evidence type="ECO:0000256" key="1">
    <source>
        <dbReference type="SAM" id="Phobius"/>
    </source>
</evidence>
<dbReference type="RefSeq" id="WP_134568518.1">
    <property type="nucleotide sequence ID" value="NZ_SOFP01000066.1"/>
</dbReference>
<comment type="caution">
    <text evidence="3">The sequence shown here is derived from an EMBL/GenBank/DDBJ whole genome shotgun (WGS) entry which is preliminary data.</text>
</comment>
<reference evidence="3 4" key="1">
    <citation type="submission" date="2019-03" db="EMBL/GenBank/DDBJ databases">
        <title>Genomics of glacier-inhabiting Cryobacterium strains.</title>
        <authorList>
            <person name="Liu Q."/>
            <person name="Xin Y.-H."/>
        </authorList>
    </citation>
    <scope>NUCLEOTIDE SEQUENCE [LARGE SCALE GENOMIC DNA]</scope>
    <source>
        <strain evidence="3 4">MDT1-3</strain>
    </source>
</reference>
<dbReference type="OrthoDB" id="254800at2"/>
<evidence type="ECO:0000313" key="4">
    <source>
        <dbReference type="Proteomes" id="UP000298412"/>
    </source>
</evidence>
<feature type="transmembrane region" description="Helical" evidence="1">
    <location>
        <begin position="185"/>
        <end position="205"/>
    </location>
</feature>
<dbReference type="InterPro" id="IPR003675">
    <property type="entry name" value="Rce1/LyrA-like_dom"/>
</dbReference>
<keyword evidence="1" id="KW-0472">Membrane</keyword>
<dbReference type="AlphaFoldDB" id="A0A4R8WKK1"/>